<proteinExistence type="predicted"/>
<keyword evidence="1" id="KW-0472">Membrane</keyword>
<organism evidence="2 3">
    <name type="scientific">Pseudomonas chlororaphis</name>
    <dbReference type="NCBI Taxonomy" id="587753"/>
    <lineage>
        <taxon>Bacteria</taxon>
        <taxon>Pseudomonadati</taxon>
        <taxon>Pseudomonadota</taxon>
        <taxon>Gammaproteobacteria</taxon>
        <taxon>Pseudomonadales</taxon>
        <taxon>Pseudomonadaceae</taxon>
        <taxon>Pseudomonas</taxon>
    </lineage>
</organism>
<gene>
    <name evidence="2" type="ORF">NZ35_27845</name>
</gene>
<keyword evidence="1" id="KW-0812">Transmembrane</keyword>
<evidence type="ECO:0000313" key="3">
    <source>
        <dbReference type="Proteomes" id="UP000030564"/>
    </source>
</evidence>
<dbReference type="PATRIC" id="fig|587753.9.peg.5124"/>
<sequence>MSTHGPYGSDAHLIRIFSSYLPLLPAQSSAQNSPTVRHSRQSFIPKRPVHRKLSIEESNMNKMAIFLGGFLTLTILIGLLATISPV</sequence>
<name>A0A0A6FB51_9PSED</name>
<reference evidence="2 3" key="1">
    <citation type="submission" date="2014-10" db="EMBL/GenBank/DDBJ databases">
        <title>Draft genome sequence of Pseudomonas chlororaphis EA105.</title>
        <authorList>
            <person name="McCully L.M."/>
            <person name="Bitzer A.S."/>
            <person name="Spence C."/>
            <person name="Bais H."/>
            <person name="Silby M.W."/>
        </authorList>
    </citation>
    <scope>NUCLEOTIDE SEQUENCE [LARGE SCALE GENOMIC DNA]</scope>
    <source>
        <strain evidence="2 3">EA105</strain>
    </source>
</reference>
<keyword evidence="1" id="KW-1133">Transmembrane helix</keyword>
<protein>
    <submittedName>
        <fullName evidence="2">Uncharacterized protein</fullName>
    </submittedName>
</protein>
<evidence type="ECO:0000256" key="1">
    <source>
        <dbReference type="SAM" id="Phobius"/>
    </source>
</evidence>
<dbReference type="Proteomes" id="UP000030564">
    <property type="component" value="Unassembled WGS sequence"/>
</dbReference>
<feature type="transmembrane region" description="Helical" evidence="1">
    <location>
        <begin position="63"/>
        <end position="83"/>
    </location>
</feature>
<evidence type="ECO:0000313" key="2">
    <source>
        <dbReference type="EMBL" id="KHA70001.1"/>
    </source>
</evidence>
<dbReference type="EMBL" id="JSFK01000051">
    <property type="protein sequence ID" value="KHA70001.1"/>
    <property type="molecule type" value="Genomic_DNA"/>
</dbReference>
<comment type="caution">
    <text evidence="2">The sequence shown here is derived from an EMBL/GenBank/DDBJ whole genome shotgun (WGS) entry which is preliminary data.</text>
</comment>
<accession>A0A0A6FB51</accession>
<dbReference type="AlphaFoldDB" id="A0A0A6FB51"/>